<sequence>MAETLAPDADTIERLARAAMARLPGAFRAHLGDIVLRVEEFADGAVLAEMGFDDPFELTGLYTGRPVGEKSMTDTGGLPDMIHLYRRPLLDEWVETGVTLEALVAHVLIHEVGHHFGLSDADMHALEDAAA</sequence>
<dbReference type="SUPFAM" id="SSF55486">
    <property type="entry name" value="Metalloproteases ('zincins'), catalytic domain"/>
    <property type="match status" value="1"/>
</dbReference>
<dbReference type="InterPro" id="IPR010428">
    <property type="entry name" value="Zincin_1"/>
</dbReference>
<gene>
    <name evidence="1" type="ORF">FOY91_17225</name>
</gene>
<dbReference type="RefSeq" id="WP_145154609.1">
    <property type="nucleotide sequence ID" value="NZ_VNIM01000092.1"/>
</dbReference>
<keyword evidence="2" id="KW-1185">Reference proteome</keyword>
<organism evidence="1 2">
    <name type="scientific">Alterirhizorhabdus solaris</name>
    <dbReference type="NCBI Taxonomy" id="2529389"/>
    <lineage>
        <taxon>Bacteria</taxon>
        <taxon>Pseudomonadati</taxon>
        <taxon>Pseudomonadota</taxon>
        <taxon>Alphaproteobacteria</taxon>
        <taxon>Sphingomonadales</taxon>
        <taxon>Rhizorhabdaceae</taxon>
        <taxon>Alterirhizorhabdus</taxon>
    </lineage>
</organism>
<evidence type="ECO:0000313" key="1">
    <source>
        <dbReference type="EMBL" id="TVV71285.1"/>
    </source>
</evidence>
<dbReference type="CDD" id="cd12952">
    <property type="entry name" value="MMP_ACEL2062"/>
    <property type="match status" value="1"/>
</dbReference>
<proteinExistence type="predicted"/>
<evidence type="ECO:0000313" key="2">
    <source>
        <dbReference type="Proteomes" id="UP000318681"/>
    </source>
</evidence>
<comment type="caution">
    <text evidence="1">The sequence shown here is derived from an EMBL/GenBank/DDBJ whole genome shotgun (WGS) entry which is preliminary data.</text>
</comment>
<dbReference type="OrthoDB" id="9806895at2"/>
<dbReference type="Gene3D" id="3.30.2010.20">
    <property type="match status" value="1"/>
</dbReference>
<dbReference type="Pfam" id="PF06262">
    <property type="entry name" value="Zincin_1"/>
    <property type="match status" value="1"/>
</dbReference>
<dbReference type="Proteomes" id="UP000318681">
    <property type="component" value="Unassembled WGS sequence"/>
</dbReference>
<protein>
    <submittedName>
        <fullName evidence="1">Metallopeptidase family protein</fullName>
    </submittedName>
</protein>
<reference evidence="1 2" key="1">
    <citation type="submission" date="2019-07" db="EMBL/GenBank/DDBJ databases">
        <title>Sphingomonas solaris sp. nov., isolated from a solar panel from Boston, Massachusetts.</title>
        <authorList>
            <person name="Tanner K."/>
            <person name="Pascual J."/>
            <person name="Mancuso C."/>
            <person name="Pereto J."/>
            <person name="Khalil A."/>
            <person name="Vilanova C."/>
        </authorList>
    </citation>
    <scope>NUCLEOTIDE SEQUENCE [LARGE SCALE GENOMIC DNA]</scope>
    <source>
        <strain evidence="1 2">R4DWN</strain>
    </source>
</reference>
<name>A0A558QVY9_9SPHN</name>
<accession>A0A558QVY9</accession>
<dbReference type="EMBL" id="VNIM01000092">
    <property type="protein sequence ID" value="TVV71285.1"/>
    <property type="molecule type" value="Genomic_DNA"/>
</dbReference>
<dbReference type="AlphaFoldDB" id="A0A558QVY9"/>
<dbReference type="InterPro" id="IPR038555">
    <property type="entry name" value="Zincin_1_sf"/>
</dbReference>